<dbReference type="AlphaFoldDB" id="A0AAU4K8W8"/>
<name>A0AAU4K8W8_9NOCA</name>
<keyword evidence="2" id="KW-1003">Cell membrane</keyword>
<dbReference type="RefSeq" id="WP_328859224.1">
    <property type="nucleotide sequence ID" value="NZ_CP108021.1"/>
</dbReference>
<feature type="transmembrane region" description="Helical" evidence="6">
    <location>
        <begin position="50"/>
        <end position="70"/>
    </location>
</feature>
<evidence type="ECO:0000256" key="1">
    <source>
        <dbReference type="ARBA" id="ARBA00004651"/>
    </source>
</evidence>
<evidence type="ECO:0000256" key="5">
    <source>
        <dbReference type="ARBA" id="ARBA00023136"/>
    </source>
</evidence>
<evidence type="ECO:0000256" key="4">
    <source>
        <dbReference type="ARBA" id="ARBA00022989"/>
    </source>
</evidence>
<dbReference type="Proteomes" id="UP001432128">
    <property type="component" value="Chromosome"/>
</dbReference>
<keyword evidence="5 6" id="KW-0472">Membrane</keyword>
<dbReference type="Pfam" id="PF09678">
    <property type="entry name" value="Caa3_CtaG"/>
    <property type="match status" value="1"/>
</dbReference>
<gene>
    <name evidence="7" type="ORF">OG579_11295</name>
</gene>
<feature type="transmembrane region" description="Helical" evidence="6">
    <location>
        <begin position="163"/>
        <end position="182"/>
    </location>
</feature>
<sequence length="332" mass="35608">MTPMGPPDILTDWTATPVWWAVMIVATAAYLVGVARCGRAGGAWPWSRTAAWSGAMALLVVTLNSSAATFAHHLFWMHMITHLLLIMVIPLLLVLAQPVRLAMESSGPVGAGRVRAVMTHRVTRFVTSPAFSVPVYAAVLVGTHLTGFQQAMSEHGWIHTSETVVYIVSGYLLLLPTIGGEFSGHDLSHPVRFVTLLIAMGPDTLVGIVLMLTDRPLAPAYGESRLGWGPDALADQNIAGAIMWFGGDGLMMLLLVLVAGQWIRAETHRKPGEARRVSWLDRARQEATLATGSQGDATGNSYDIDGDDAALAAYNARLAALHAAEGASRTRR</sequence>
<keyword evidence="4 6" id="KW-1133">Transmembrane helix</keyword>
<dbReference type="EMBL" id="CP108021">
    <property type="protein sequence ID" value="WUM22369.1"/>
    <property type="molecule type" value="Genomic_DNA"/>
</dbReference>
<feature type="transmembrane region" description="Helical" evidence="6">
    <location>
        <begin position="238"/>
        <end position="260"/>
    </location>
</feature>
<protein>
    <submittedName>
        <fullName evidence="7">Cytochrome c oxidase assembly protein</fullName>
    </submittedName>
</protein>
<keyword evidence="8" id="KW-1185">Reference proteome</keyword>
<organism evidence="7 8">
    <name type="scientific">Williamsia herbipolensis</name>
    <dbReference type="NCBI Taxonomy" id="1603258"/>
    <lineage>
        <taxon>Bacteria</taxon>
        <taxon>Bacillati</taxon>
        <taxon>Actinomycetota</taxon>
        <taxon>Actinomycetes</taxon>
        <taxon>Mycobacteriales</taxon>
        <taxon>Nocardiaceae</taxon>
        <taxon>Williamsia</taxon>
    </lineage>
</organism>
<feature type="transmembrane region" description="Helical" evidence="6">
    <location>
        <begin position="194"/>
        <end position="213"/>
    </location>
</feature>
<reference evidence="7 8" key="1">
    <citation type="submission" date="2022-10" db="EMBL/GenBank/DDBJ databases">
        <title>The complete genomes of actinobacterial strains from the NBC collection.</title>
        <authorList>
            <person name="Joergensen T.S."/>
            <person name="Alvarez Arevalo M."/>
            <person name="Sterndorff E.B."/>
            <person name="Faurdal D."/>
            <person name="Vuksanovic O."/>
            <person name="Mourched A.-S."/>
            <person name="Charusanti P."/>
            <person name="Shaw S."/>
            <person name="Blin K."/>
            <person name="Weber T."/>
        </authorList>
    </citation>
    <scope>NUCLEOTIDE SEQUENCE [LARGE SCALE GENOMIC DNA]</scope>
    <source>
        <strain evidence="7 8">NBC_00319</strain>
    </source>
</reference>
<proteinExistence type="predicted"/>
<dbReference type="GO" id="GO:0005886">
    <property type="term" value="C:plasma membrane"/>
    <property type="evidence" value="ECO:0007669"/>
    <property type="project" value="UniProtKB-SubCell"/>
</dbReference>
<comment type="subcellular location">
    <subcellularLocation>
        <location evidence="1">Cell membrane</location>
        <topology evidence="1">Multi-pass membrane protein</topology>
    </subcellularLocation>
</comment>
<accession>A0AAU4K8W8</accession>
<evidence type="ECO:0000256" key="2">
    <source>
        <dbReference type="ARBA" id="ARBA00022475"/>
    </source>
</evidence>
<feature type="transmembrane region" description="Helical" evidence="6">
    <location>
        <begin position="76"/>
        <end position="96"/>
    </location>
</feature>
<evidence type="ECO:0000313" key="7">
    <source>
        <dbReference type="EMBL" id="WUM22369.1"/>
    </source>
</evidence>
<keyword evidence="3 6" id="KW-0812">Transmembrane</keyword>
<dbReference type="InterPro" id="IPR019108">
    <property type="entry name" value="Caa3_assmbl_CtaG-rel"/>
</dbReference>
<feature type="transmembrane region" description="Helical" evidence="6">
    <location>
        <begin position="20"/>
        <end position="38"/>
    </location>
</feature>
<evidence type="ECO:0000256" key="6">
    <source>
        <dbReference type="SAM" id="Phobius"/>
    </source>
</evidence>
<feature type="transmembrane region" description="Helical" evidence="6">
    <location>
        <begin position="122"/>
        <end position="143"/>
    </location>
</feature>
<evidence type="ECO:0000313" key="8">
    <source>
        <dbReference type="Proteomes" id="UP001432128"/>
    </source>
</evidence>
<dbReference type="KEGG" id="whr:OG579_11295"/>
<evidence type="ECO:0000256" key="3">
    <source>
        <dbReference type="ARBA" id="ARBA00022692"/>
    </source>
</evidence>